<dbReference type="PROSITE" id="PS51186">
    <property type="entry name" value="GNAT"/>
    <property type="match status" value="1"/>
</dbReference>
<evidence type="ECO:0000256" key="8">
    <source>
        <dbReference type="ARBA" id="ARBA00048236"/>
    </source>
</evidence>
<evidence type="ECO:0000256" key="1">
    <source>
        <dbReference type="ARBA" id="ARBA00022679"/>
    </source>
</evidence>
<comment type="catalytic activity">
    <reaction evidence="10">
        <text>N-terminal L-threonyl-[protein] + acetyl-CoA = N-terminal N(alpha)-acetyl-L-threonyl-[protein] + CoA + H(+)</text>
        <dbReference type="Rhea" id="RHEA:50516"/>
        <dbReference type="Rhea" id="RHEA-COMP:12709"/>
        <dbReference type="Rhea" id="RHEA-COMP:12710"/>
        <dbReference type="ChEBI" id="CHEBI:15378"/>
        <dbReference type="ChEBI" id="CHEBI:57287"/>
        <dbReference type="ChEBI" id="CHEBI:57288"/>
        <dbReference type="ChEBI" id="CHEBI:64739"/>
        <dbReference type="ChEBI" id="CHEBI:133375"/>
        <dbReference type="EC" id="2.3.1.255"/>
    </reaction>
</comment>
<name>A0ABD2LGA2_9BILA</name>
<sequence>MNIRQATSEDLIKVQDCNLLCLPENYQIKYYMYHFLSWPHLSYIAEDTKGNIIGYVLAKMEEEMEDDEPHGHITSLAVKRTFRRLGLAQKLMNQTARSMVEVYNARYVSLHVRKSNRAALNLYAHTLKFDICDMEPKYYADGEDAYMMKRRLVQYALDNNIEPADRSTFFQPPNERKGKGRGGGGGAGAGAETKK</sequence>
<dbReference type="Pfam" id="PF00583">
    <property type="entry name" value="Acetyltransf_1"/>
    <property type="match status" value="1"/>
</dbReference>
<comment type="similarity">
    <text evidence="3">Belongs to the acetyltransferase family. ARD1 subfamily.</text>
</comment>
<dbReference type="SUPFAM" id="SSF55729">
    <property type="entry name" value="Acyl-CoA N-acyltransferases (Nat)"/>
    <property type="match status" value="1"/>
</dbReference>
<keyword evidence="2" id="KW-0012">Acyltransferase</keyword>
<dbReference type="PANTHER" id="PTHR23091:SF4">
    <property type="entry name" value="N-TERMINAL AMINO-ACID N(ALPHA)-ACETYLTRANSFERASE NATA"/>
    <property type="match status" value="1"/>
</dbReference>
<evidence type="ECO:0000256" key="11">
    <source>
        <dbReference type="SAM" id="MobiDB-lite"/>
    </source>
</evidence>
<comment type="catalytic activity">
    <reaction evidence="6">
        <text>N-terminal L-valyl-[protein] + acetyl-CoA = N-terminal N(alpha)-acetyl-L-valyl-[protein] + CoA + H(+)</text>
        <dbReference type="Rhea" id="RHEA:50508"/>
        <dbReference type="Rhea" id="RHEA-COMP:12705"/>
        <dbReference type="Rhea" id="RHEA-COMP:12706"/>
        <dbReference type="ChEBI" id="CHEBI:15378"/>
        <dbReference type="ChEBI" id="CHEBI:57287"/>
        <dbReference type="ChEBI" id="CHEBI:57288"/>
        <dbReference type="ChEBI" id="CHEBI:64741"/>
        <dbReference type="ChEBI" id="CHEBI:133371"/>
        <dbReference type="EC" id="2.3.1.255"/>
    </reaction>
</comment>
<dbReference type="CDD" id="cd04301">
    <property type="entry name" value="NAT_SF"/>
    <property type="match status" value="1"/>
</dbReference>
<evidence type="ECO:0000313" key="13">
    <source>
        <dbReference type="EMBL" id="KAL3113922.1"/>
    </source>
</evidence>
<feature type="region of interest" description="Disordered" evidence="11">
    <location>
        <begin position="164"/>
        <end position="195"/>
    </location>
</feature>
<reference evidence="13 14" key="1">
    <citation type="submission" date="2024-10" db="EMBL/GenBank/DDBJ databases">
        <authorList>
            <person name="Kim D."/>
        </authorList>
    </citation>
    <scope>NUCLEOTIDE SEQUENCE [LARGE SCALE GENOMIC DNA]</scope>
    <source>
        <strain evidence="13">BH-2024</strain>
    </source>
</reference>
<dbReference type="PANTHER" id="PTHR23091">
    <property type="entry name" value="N-TERMINAL ACETYLTRANSFERASE"/>
    <property type="match status" value="1"/>
</dbReference>
<evidence type="ECO:0000256" key="5">
    <source>
        <dbReference type="ARBA" id="ARBA00047491"/>
    </source>
</evidence>
<evidence type="ECO:0000256" key="2">
    <source>
        <dbReference type="ARBA" id="ARBA00023315"/>
    </source>
</evidence>
<comment type="catalytic activity">
    <reaction evidence="9">
        <text>N-terminal L-cysteinyl-[protein] + acetyl-CoA = N-terminal N(alpha)-acetyl-L-cysteinyl-[protein] + CoA + H(+)</text>
        <dbReference type="Rhea" id="RHEA:50512"/>
        <dbReference type="Rhea" id="RHEA-COMP:12707"/>
        <dbReference type="Rhea" id="RHEA-COMP:12708"/>
        <dbReference type="ChEBI" id="CHEBI:15378"/>
        <dbReference type="ChEBI" id="CHEBI:57287"/>
        <dbReference type="ChEBI" id="CHEBI:57288"/>
        <dbReference type="ChEBI" id="CHEBI:65250"/>
        <dbReference type="ChEBI" id="CHEBI:133372"/>
        <dbReference type="EC" id="2.3.1.255"/>
    </reaction>
</comment>
<dbReference type="Gene3D" id="3.40.630.30">
    <property type="match status" value="1"/>
</dbReference>
<evidence type="ECO:0000256" key="7">
    <source>
        <dbReference type="ARBA" id="ARBA00047954"/>
    </source>
</evidence>
<evidence type="ECO:0000256" key="9">
    <source>
        <dbReference type="ARBA" id="ARBA00049266"/>
    </source>
</evidence>
<comment type="catalytic activity">
    <reaction evidence="8">
        <text>N-terminal L-alanyl-[protein] + acetyl-CoA = N-terminal N(alpha)-acetyl-L-alanyl-[protein] + CoA + H(+)</text>
        <dbReference type="Rhea" id="RHEA:50500"/>
        <dbReference type="Rhea" id="RHEA-COMP:12701"/>
        <dbReference type="Rhea" id="RHEA-COMP:12702"/>
        <dbReference type="ChEBI" id="CHEBI:15378"/>
        <dbReference type="ChEBI" id="CHEBI:57287"/>
        <dbReference type="ChEBI" id="CHEBI:57288"/>
        <dbReference type="ChEBI" id="CHEBI:64718"/>
        <dbReference type="ChEBI" id="CHEBI:83683"/>
        <dbReference type="EC" id="2.3.1.255"/>
    </reaction>
</comment>
<gene>
    <name evidence="13" type="ORF">niasHT_017872</name>
</gene>
<protein>
    <recommendedName>
        <fullName evidence="4">N-terminal amino-acid N(alpha)-acetyltransferase NatA</fullName>
        <ecNumber evidence="4">2.3.1.255</ecNumber>
    </recommendedName>
</protein>
<dbReference type="InterPro" id="IPR000182">
    <property type="entry name" value="GNAT_dom"/>
</dbReference>
<dbReference type="EC" id="2.3.1.255" evidence="4"/>
<accession>A0ABD2LGA2</accession>
<evidence type="ECO:0000256" key="10">
    <source>
        <dbReference type="ARBA" id="ARBA00049434"/>
    </source>
</evidence>
<dbReference type="AlphaFoldDB" id="A0ABD2LGA2"/>
<keyword evidence="1" id="KW-0808">Transferase</keyword>
<evidence type="ECO:0000256" key="4">
    <source>
        <dbReference type="ARBA" id="ARBA00026110"/>
    </source>
</evidence>
<evidence type="ECO:0000256" key="3">
    <source>
        <dbReference type="ARBA" id="ARBA00025786"/>
    </source>
</evidence>
<dbReference type="Proteomes" id="UP001620626">
    <property type="component" value="Unassembled WGS sequence"/>
</dbReference>
<dbReference type="InterPro" id="IPR016181">
    <property type="entry name" value="Acyl_CoA_acyltransferase"/>
</dbReference>
<evidence type="ECO:0000256" key="6">
    <source>
        <dbReference type="ARBA" id="ARBA00047805"/>
    </source>
</evidence>
<organism evidence="13 14">
    <name type="scientific">Heterodera trifolii</name>
    <dbReference type="NCBI Taxonomy" id="157864"/>
    <lineage>
        <taxon>Eukaryota</taxon>
        <taxon>Metazoa</taxon>
        <taxon>Ecdysozoa</taxon>
        <taxon>Nematoda</taxon>
        <taxon>Chromadorea</taxon>
        <taxon>Rhabditida</taxon>
        <taxon>Tylenchina</taxon>
        <taxon>Tylenchomorpha</taxon>
        <taxon>Tylenchoidea</taxon>
        <taxon>Heteroderidae</taxon>
        <taxon>Heteroderinae</taxon>
        <taxon>Heterodera</taxon>
    </lineage>
</organism>
<proteinExistence type="inferred from homology"/>
<keyword evidence="14" id="KW-1185">Reference proteome</keyword>
<dbReference type="GO" id="GO:0004596">
    <property type="term" value="F:protein-N-terminal amino-acid acetyltransferase activity"/>
    <property type="evidence" value="ECO:0007669"/>
    <property type="project" value="UniProtKB-EC"/>
</dbReference>
<evidence type="ECO:0000259" key="12">
    <source>
        <dbReference type="PROSITE" id="PS51186"/>
    </source>
</evidence>
<comment type="caution">
    <text evidence="13">The sequence shown here is derived from an EMBL/GenBank/DDBJ whole genome shotgun (WGS) entry which is preliminary data.</text>
</comment>
<comment type="catalytic activity">
    <reaction evidence="5">
        <text>N-terminal L-seryl-[protein] + acetyl-CoA = N-terminal N(alpha)-acetyl-L-seryl-[protein] + CoA + H(+)</text>
        <dbReference type="Rhea" id="RHEA:50504"/>
        <dbReference type="Rhea" id="RHEA-COMP:12703"/>
        <dbReference type="Rhea" id="RHEA-COMP:12704"/>
        <dbReference type="ChEBI" id="CHEBI:15378"/>
        <dbReference type="ChEBI" id="CHEBI:57287"/>
        <dbReference type="ChEBI" id="CHEBI:57288"/>
        <dbReference type="ChEBI" id="CHEBI:64738"/>
        <dbReference type="ChEBI" id="CHEBI:83690"/>
        <dbReference type="EC" id="2.3.1.255"/>
    </reaction>
</comment>
<dbReference type="InterPro" id="IPR045047">
    <property type="entry name" value="Ard1-like"/>
</dbReference>
<dbReference type="EMBL" id="JBICBT010000430">
    <property type="protein sequence ID" value="KAL3113922.1"/>
    <property type="molecule type" value="Genomic_DNA"/>
</dbReference>
<dbReference type="FunFam" id="3.40.630.30:FF:000101">
    <property type="entry name" value="N-alpha-acetyltransferase 10"/>
    <property type="match status" value="1"/>
</dbReference>
<evidence type="ECO:0000313" key="14">
    <source>
        <dbReference type="Proteomes" id="UP001620626"/>
    </source>
</evidence>
<feature type="domain" description="N-acetyltransferase" evidence="12">
    <location>
        <begin position="1"/>
        <end position="153"/>
    </location>
</feature>
<comment type="catalytic activity">
    <reaction evidence="7">
        <text>N-terminal glycyl-[protein] + acetyl-CoA = N-terminal N(alpha)-acetylglycyl-[protein] + CoA + H(+)</text>
        <dbReference type="Rhea" id="RHEA:50496"/>
        <dbReference type="Rhea" id="RHEA-COMP:12666"/>
        <dbReference type="Rhea" id="RHEA-COMP:12700"/>
        <dbReference type="ChEBI" id="CHEBI:15378"/>
        <dbReference type="ChEBI" id="CHEBI:57287"/>
        <dbReference type="ChEBI" id="CHEBI:57288"/>
        <dbReference type="ChEBI" id="CHEBI:64723"/>
        <dbReference type="ChEBI" id="CHEBI:133369"/>
        <dbReference type="EC" id="2.3.1.255"/>
    </reaction>
</comment>